<evidence type="ECO:0000256" key="5">
    <source>
        <dbReference type="ARBA" id="ARBA00023002"/>
    </source>
</evidence>
<dbReference type="PANTHER" id="PTHR42973:SF39">
    <property type="entry name" value="FAD-BINDING PCMH-TYPE DOMAIN-CONTAINING PROTEIN"/>
    <property type="match status" value="1"/>
</dbReference>
<feature type="signal peptide" evidence="6">
    <location>
        <begin position="1"/>
        <end position="23"/>
    </location>
</feature>
<dbReference type="AlphaFoldDB" id="A0A9P9A810"/>
<keyword evidence="3" id="KW-0285">Flavoprotein</keyword>
<evidence type="ECO:0000256" key="6">
    <source>
        <dbReference type="SAM" id="SignalP"/>
    </source>
</evidence>
<dbReference type="Pfam" id="PF08031">
    <property type="entry name" value="BBE"/>
    <property type="match status" value="1"/>
</dbReference>
<dbReference type="OrthoDB" id="9983560at2759"/>
<accession>A0A9P9A810</accession>
<dbReference type="GO" id="GO:0071949">
    <property type="term" value="F:FAD binding"/>
    <property type="evidence" value="ECO:0007669"/>
    <property type="project" value="InterPro"/>
</dbReference>
<reference evidence="8" key="1">
    <citation type="journal article" date="2021" name="Nat. Commun.">
        <title>Genetic determinants of endophytism in the Arabidopsis root mycobiome.</title>
        <authorList>
            <person name="Mesny F."/>
            <person name="Miyauchi S."/>
            <person name="Thiergart T."/>
            <person name="Pickel B."/>
            <person name="Atanasova L."/>
            <person name="Karlsson M."/>
            <person name="Huettel B."/>
            <person name="Barry K.W."/>
            <person name="Haridas S."/>
            <person name="Chen C."/>
            <person name="Bauer D."/>
            <person name="Andreopoulos W."/>
            <person name="Pangilinan J."/>
            <person name="LaButti K."/>
            <person name="Riley R."/>
            <person name="Lipzen A."/>
            <person name="Clum A."/>
            <person name="Drula E."/>
            <person name="Henrissat B."/>
            <person name="Kohler A."/>
            <person name="Grigoriev I.V."/>
            <person name="Martin F.M."/>
            <person name="Hacquard S."/>
        </authorList>
    </citation>
    <scope>NUCLEOTIDE SEQUENCE</scope>
    <source>
        <strain evidence="8">MPI-SDFR-AT-0117</strain>
    </source>
</reference>
<dbReference type="InterPro" id="IPR016166">
    <property type="entry name" value="FAD-bd_PCMH"/>
</dbReference>
<dbReference type="InterPro" id="IPR036318">
    <property type="entry name" value="FAD-bd_PCMH-like_sf"/>
</dbReference>
<feature type="domain" description="FAD-binding PCMH-type" evidence="7">
    <location>
        <begin position="133"/>
        <end position="315"/>
    </location>
</feature>
<evidence type="ECO:0000256" key="1">
    <source>
        <dbReference type="ARBA" id="ARBA00001974"/>
    </source>
</evidence>
<dbReference type="SUPFAM" id="SSF56176">
    <property type="entry name" value="FAD-binding/transporter-associated domain-like"/>
    <property type="match status" value="1"/>
</dbReference>
<organism evidence="8 9">
    <name type="scientific">Plectosphaerella plurivora</name>
    <dbReference type="NCBI Taxonomy" id="936078"/>
    <lineage>
        <taxon>Eukaryota</taxon>
        <taxon>Fungi</taxon>
        <taxon>Dikarya</taxon>
        <taxon>Ascomycota</taxon>
        <taxon>Pezizomycotina</taxon>
        <taxon>Sordariomycetes</taxon>
        <taxon>Hypocreomycetidae</taxon>
        <taxon>Glomerellales</taxon>
        <taxon>Plectosphaerellaceae</taxon>
        <taxon>Plectosphaerella</taxon>
    </lineage>
</organism>
<evidence type="ECO:0000256" key="2">
    <source>
        <dbReference type="ARBA" id="ARBA00005466"/>
    </source>
</evidence>
<dbReference type="PANTHER" id="PTHR42973">
    <property type="entry name" value="BINDING OXIDOREDUCTASE, PUTATIVE (AFU_ORTHOLOGUE AFUA_1G17690)-RELATED"/>
    <property type="match status" value="1"/>
</dbReference>
<dbReference type="PROSITE" id="PS51257">
    <property type="entry name" value="PROKAR_LIPOPROTEIN"/>
    <property type="match status" value="1"/>
</dbReference>
<dbReference type="InterPro" id="IPR006094">
    <property type="entry name" value="Oxid_FAD_bind_N"/>
</dbReference>
<dbReference type="InterPro" id="IPR012951">
    <property type="entry name" value="BBE"/>
</dbReference>
<dbReference type="InterPro" id="IPR050416">
    <property type="entry name" value="FAD-linked_Oxidoreductase"/>
</dbReference>
<keyword evidence="5" id="KW-0560">Oxidoreductase</keyword>
<comment type="cofactor">
    <cofactor evidence="1">
        <name>FAD</name>
        <dbReference type="ChEBI" id="CHEBI:57692"/>
    </cofactor>
</comment>
<keyword evidence="9" id="KW-1185">Reference proteome</keyword>
<evidence type="ECO:0000313" key="8">
    <source>
        <dbReference type="EMBL" id="KAH6670855.1"/>
    </source>
</evidence>
<dbReference type="EMBL" id="JAGSXJ010000029">
    <property type="protein sequence ID" value="KAH6670855.1"/>
    <property type="molecule type" value="Genomic_DNA"/>
</dbReference>
<evidence type="ECO:0000313" key="9">
    <source>
        <dbReference type="Proteomes" id="UP000770015"/>
    </source>
</evidence>
<dbReference type="GO" id="GO:0016491">
    <property type="term" value="F:oxidoreductase activity"/>
    <property type="evidence" value="ECO:0007669"/>
    <property type="project" value="UniProtKB-KW"/>
</dbReference>
<dbReference type="PROSITE" id="PS51387">
    <property type="entry name" value="FAD_PCMH"/>
    <property type="match status" value="1"/>
</dbReference>
<comment type="caution">
    <text evidence="8">The sequence shown here is derived from an EMBL/GenBank/DDBJ whole genome shotgun (WGS) entry which is preliminary data.</text>
</comment>
<protein>
    <submittedName>
        <fullName evidence="8">Isoamyl alcohol oxidase</fullName>
    </submittedName>
</protein>
<keyword evidence="6" id="KW-0732">Signal</keyword>
<dbReference type="Pfam" id="PF01565">
    <property type="entry name" value="FAD_binding_4"/>
    <property type="match status" value="1"/>
</dbReference>
<sequence>MTRLLTFATVSVTSLAATVFASACPPRLVPVEIDGVQYNCKCSPADPCWPDKNAWDALNATVNGALIAHIPPAAVCYNEFRGQLTFDAAACADAKANWASEDWQIGRPAAALWTWGSNNTCELTDNRDATCGMGNYPEFVIMAKTQAQVKAGVDFARNRNIRLVIRNTGHDFEARSVGAGSLAINTHGLQDISFTDTYDGPGDYQGPAVTVGAGVQGFQLLDFAHALTPPQTVVTGECGTVGVAGGFIQGGGHGPLTSMYGFAADNALSFDVIDSSGNSIKANAESNSDLFWALKGGGPGNYAAVISVTMRTYPDDVPTAGIYLNVNATTGAQFPQVLRATHIINEQANSLVEKGLYAIYELYPVPILGALHVQPIMGFNMTASELDAAVKPLLEAFDAEGIPYDTGTLEFSDYYSIYRGFFEPEAAAQNGLTGGWTFTRGDLRAENQAAVAEVIEMSLSPRPDLLGIIISHLFDPGLTVSESRSSTHPRWKGATMRTMSILIQGLNATWDQKLDLNDVMVNNITEKYKQAAPNGLAYVNENYAFMNDWQSAFWGDNYPKLKDIKKQWDPAGVFYSPSTPGSEDWHIVDFAHRLCMKK</sequence>
<proteinExistence type="inferred from homology"/>
<evidence type="ECO:0000256" key="4">
    <source>
        <dbReference type="ARBA" id="ARBA00022827"/>
    </source>
</evidence>
<evidence type="ECO:0000259" key="7">
    <source>
        <dbReference type="PROSITE" id="PS51387"/>
    </source>
</evidence>
<dbReference type="Proteomes" id="UP000770015">
    <property type="component" value="Unassembled WGS sequence"/>
</dbReference>
<evidence type="ECO:0000256" key="3">
    <source>
        <dbReference type="ARBA" id="ARBA00022630"/>
    </source>
</evidence>
<gene>
    <name evidence="8" type="ORF">F5X68DRAFT_247394</name>
</gene>
<feature type="chain" id="PRO_5040283605" evidence="6">
    <location>
        <begin position="24"/>
        <end position="598"/>
    </location>
</feature>
<dbReference type="InterPro" id="IPR016169">
    <property type="entry name" value="FAD-bd_PCMH_sub2"/>
</dbReference>
<name>A0A9P9A810_9PEZI</name>
<comment type="similarity">
    <text evidence="2">Belongs to the oxygen-dependent FAD-linked oxidoreductase family.</text>
</comment>
<keyword evidence="4" id="KW-0274">FAD</keyword>
<dbReference type="Gene3D" id="3.30.465.10">
    <property type="match status" value="2"/>
</dbReference>